<feature type="transmembrane region" description="Helical" evidence="5">
    <location>
        <begin position="98"/>
        <end position="119"/>
    </location>
</feature>
<keyword evidence="5" id="KW-0653">Protein transport</keyword>
<keyword evidence="2 5" id="KW-0812">Transmembrane</keyword>
<evidence type="ECO:0000256" key="3">
    <source>
        <dbReference type="ARBA" id="ARBA00022989"/>
    </source>
</evidence>
<accession>A0A1M5XHP6</accession>
<feature type="transmembrane region" description="Helical" evidence="5">
    <location>
        <begin position="247"/>
        <end position="268"/>
    </location>
</feature>
<evidence type="ECO:0000256" key="1">
    <source>
        <dbReference type="ARBA" id="ARBA00004141"/>
    </source>
</evidence>
<dbReference type="GO" id="GO:0043953">
    <property type="term" value="P:protein transport by the Tat complex"/>
    <property type="evidence" value="ECO:0007669"/>
    <property type="project" value="UniProtKB-UniRule"/>
</dbReference>
<dbReference type="PRINTS" id="PR01840">
    <property type="entry name" value="TATCFAMILY"/>
</dbReference>
<dbReference type="AlphaFoldDB" id="A0A1M5XHP6"/>
<dbReference type="PANTHER" id="PTHR30371:SF0">
    <property type="entry name" value="SEC-INDEPENDENT PROTEIN TRANSLOCASE PROTEIN TATC, CHLOROPLASTIC-RELATED"/>
    <property type="match status" value="1"/>
</dbReference>
<keyword evidence="5" id="KW-0813">Transport</keyword>
<comment type="similarity">
    <text evidence="5">Belongs to the TatC family.</text>
</comment>
<dbReference type="Pfam" id="PF00902">
    <property type="entry name" value="TatC"/>
    <property type="match status" value="1"/>
</dbReference>
<dbReference type="GO" id="GO:0009977">
    <property type="term" value="F:proton motive force dependent protein transmembrane transporter activity"/>
    <property type="evidence" value="ECO:0007669"/>
    <property type="project" value="TreeGrafter"/>
</dbReference>
<keyword evidence="4 5" id="KW-0472">Membrane</keyword>
<dbReference type="InterPro" id="IPR002033">
    <property type="entry name" value="TatC"/>
</dbReference>
<protein>
    <recommendedName>
        <fullName evidence="5">Sec-independent protein translocase protein TatC</fullName>
    </recommendedName>
</protein>
<comment type="subcellular location">
    <subcellularLocation>
        <location evidence="5">Cell membrane</location>
        <topology evidence="5">Multi-pass membrane protein</topology>
    </subcellularLocation>
    <subcellularLocation>
        <location evidence="1">Membrane</location>
        <topology evidence="1">Multi-pass membrane protein</topology>
    </subcellularLocation>
</comment>
<proteinExistence type="inferred from homology"/>
<dbReference type="EMBL" id="FQWQ01000006">
    <property type="protein sequence ID" value="SHH99296.1"/>
    <property type="molecule type" value="Genomic_DNA"/>
</dbReference>
<dbReference type="STRING" id="947013.SAMN04488109_6567"/>
<keyword evidence="3 5" id="KW-1133">Transmembrane helix</keyword>
<comment type="function">
    <text evidence="5">Part of the twin-arginine translocation (Tat) system that transports large folded proteins containing a characteristic twin-arginine motif in their signal peptide across membranes.</text>
</comment>
<reference evidence="6 7" key="1">
    <citation type="submission" date="2016-11" db="EMBL/GenBank/DDBJ databases">
        <authorList>
            <person name="Jaros S."/>
            <person name="Januszkiewicz K."/>
            <person name="Wedrychowicz H."/>
        </authorList>
    </citation>
    <scope>NUCLEOTIDE SEQUENCE [LARGE SCALE GENOMIC DNA]</scope>
    <source>
        <strain evidence="6 7">DSM 24574</strain>
    </source>
</reference>
<dbReference type="PANTHER" id="PTHR30371">
    <property type="entry name" value="SEC-INDEPENDENT PROTEIN TRANSLOCASE PROTEIN TATC"/>
    <property type="match status" value="1"/>
</dbReference>
<feature type="transmembrane region" description="Helical" evidence="5">
    <location>
        <begin position="222"/>
        <end position="241"/>
    </location>
</feature>
<keyword evidence="5" id="KW-0811">Translocation</keyword>
<sequence>MPLDQEESNGGEKEMSFLDHLEELRWHVIRSLIAVVIFTIVAFVLAPWIFQNIVFAPARVDFATFKWLCKLGDLIGHEALCVKEIPFKVQSRFMTGQFTMHIMASFIIGLVIAFPYVVWEIWRFIKPGLQVKERRYSRGAVAAVSILFFSGVLFGYFIIAPWMVYFLANYSISDMIVNEFDITSYVSTVVLLVLGSGLLFQLPVVIFFLSKMGIVTPQFLRKYRKHSVVVILIIAAIVTPPDPLSQIMITIPLYILFEISIVISAIVARQKAKDEAEELLREQSSAS</sequence>
<evidence type="ECO:0000256" key="4">
    <source>
        <dbReference type="ARBA" id="ARBA00023136"/>
    </source>
</evidence>
<dbReference type="Proteomes" id="UP000184212">
    <property type="component" value="Unassembled WGS sequence"/>
</dbReference>
<evidence type="ECO:0000313" key="7">
    <source>
        <dbReference type="Proteomes" id="UP000184212"/>
    </source>
</evidence>
<dbReference type="GO" id="GO:0065002">
    <property type="term" value="P:intracellular protein transmembrane transport"/>
    <property type="evidence" value="ECO:0007669"/>
    <property type="project" value="TreeGrafter"/>
</dbReference>
<dbReference type="RefSeq" id="WP_073143021.1">
    <property type="nucleotide sequence ID" value="NZ_FQWQ01000006.1"/>
</dbReference>
<dbReference type="HAMAP" id="MF_00902">
    <property type="entry name" value="TatC"/>
    <property type="match status" value="1"/>
</dbReference>
<dbReference type="NCBIfam" id="TIGR00945">
    <property type="entry name" value="tatC"/>
    <property type="match status" value="1"/>
</dbReference>
<evidence type="ECO:0000256" key="2">
    <source>
        <dbReference type="ARBA" id="ARBA00022692"/>
    </source>
</evidence>
<comment type="subunit">
    <text evidence="5">Forms a complex with TatA.</text>
</comment>
<gene>
    <name evidence="5" type="primary">tatC</name>
    <name evidence="6" type="ORF">SAMN04488109_6567</name>
</gene>
<evidence type="ECO:0000256" key="5">
    <source>
        <dbReference type="HAMAP-Rule" id="MF_00902"/>
    </source>
</evidence>
<dbReference type="GO" id="GO:0033281">
    <property type="term" value="C:TAT protein transport complex"/>
    <property type="evidence" value="ECO:0007669"/>
    <property type="project" value="UniProtKB-UniRule"/>
</dbReference>
<feature type="transmembrane region" description="Helical" evidence="5">
    <location>
        <begin position="185"/>
        <end position="210"/>
    </location>
</feature>
<keyword evidence="7" id="KW-1185">Reference proteome</keyword>
<feature type="transmembrane region" description="Helical" evidence="5">
    <location>
        <begin position="28"/>
        <end position="50"/>
    </location>
</feature>
<evidence type="ECO:0000313" key="6">
    <source>
        <dbReference type="EMBL" id="SHH99296.1"/>
    </source>
</evidence>
<name>A0A1M5XHP6_9BACT</name>
<organism evidence="6 7">
    <name type="scientific">Chryseolinea serpens</name>
    <dbReference type="NCBI Taxonomy" id="947013"/>
    <lineage>
        <taxon>Bacteria</taxon>
        <taxon>Pseudomonadati</taxon>
        <taxon>Bacteroidota</taxon>
        <taxon>Cytophagia</taxon>
        <taxon>Cytophagales</taxon>
        <taxon>Fulvivirgaceae</taxon>
        <taxon>Chryseolinea</taxon>
    </lineage>
</organism>
<keyword evidence="5" id="KW-1003">Cell membrane</keyword>
<feature type="transmembrane region" description="Helical" evidence="5">
    <location>
        <begin position="140"/>
        <end position="165"/>
    </location>
</feature>